<comment type="caution">
    <text evidence="2">The sequence shown here is derived from an EMBL/GenBank/DDBJ whole genome shotgun (WGS) entry which is preliminary data.</text>
</comment>
<organism evidence="2 3">
    <name type="scientific">Lactobacillus melliventris</name>
    <dbReference type="NCBI Taxonomy" id="1218507"/>
    <lineage>
        <taxon>Bacteria</taxon>
        <taxon>Bacillati</taxon>
        <taxon>Bacillota</taxon>
        <taxon>Bacilli</taxon>
        <taxon>Lactobacillales</taxon>
        <taxon>Lactobacillaceae</taxon>
        <taxon>Lactobacillus</taxon>
    </lineage>
</organism>
<dbReference type="Pfam" id="PF08279">
    <property type="entry name" value="HTH_11"/>
    <property type="match status" value="1"/>
</dbReference>
<accession>A0A0F4L7J2</accession>
<dbReference type="Gene3D" id="1.10.10.10">
    <property type="entry name" value="Winged helix-like DNA-binding domain superfamily/Winged helix DNA-binding domain"/>
    <property type="match status" value="1"/>
</dbReference>
<dbReference type="RefSeq" id="WP_046325911.1">
    <property type="nucleotide sequence ID" value="NZ_KQ034027.1"/>
</dbReference>
<dbReference type="EMBL" id="JXLI01000023">
    <property type="protein sequence ID" value="KJY54600.1"/>
    <property type="molecule type" value="Genomic_DNA"/>
</dbReference>
<dbReference type="InterPro" id="IPR013196">
    <property type="entry name" value="HTH_11"/>
</dbReference>
<geneLocation type="plasmid" evidence="2">
    <name>pHma8p2</name>
</geneLocation>
<evidence type="ECO:0000313" key="3">
    <source>
        <dbReference type="Proteomes" id="UP000033531"/>
    </source>
</evidence>
<feature type="non-terminal residue" evidence="2">
    <location>
        <position position="101"/>
    </location>
</feature>
<dbReference type="InterPro" id="IPR036388">
    <property type="entry name" value="WH-like_DNA-bd_sf"/>
</dbReference>
<name>A0A0F4L7J2_9LACO</name>
<protein>
    <submittedName>
        <fullName evidence="2">Putative plasmid replication protein B</fullName>
    </submittedName>
</protein>
<sequence>MVKTIKQLADELGVSKQTIRYHIKSLPVKFTGKDSKNRITITSTGAKIIKEKVVKKTVHFTGNKPQQKNFLPVNKEEQESSLLKRLDLLEQTYHEQLASKD</sequence>
<dbReference type="HOGENOM" id="CLU_2297543_0_0_9"/>
<reference evidence="2 3" key="1">
    <citation type="submission" date="2015-01" db="EMBL/GenBank/DDBJ databases">
        <title>Comparative genomics of the lactic acid bacteria isolated from the honey bee gut.</title>
        <authorList>
            <person name="Ellegaard K.M."/>
            <person name="Tamarit D."/>
            <person name="Javelind E."/>
            <person name="Olofsson T."/>
            <person name="Andersson S.G."/>
            <person name="Vasquez A."/>
        </authorList>
    </citation>
    <scope>NUCLEOTIDE SEQUENCE [LARGE SCALE GENOMIC DNA]</scope>
    <source>
        <strain evidence="2 3">Hma8</strain>
        <plasmid evidence="2">pHma8p2</plasmid>
    </source>
</reference>
<proteinExistence type="predicted"/>
<dbReference type="Proteomes" id="UP000033531">
    <property type="component" value="Unassembled WGS sequence"/>
</dbReference>
<dbReference type="AlphaFoldDB" id="A0A0F4L7J2"/>
<keyword evidence="2" id="KW-0614">Plasmid</keyword>
<dbReference type="OrthoDB" id="2233743at2"/>
<evidence type="ECO:0000313" key="2">
    <source>
        <dbReference type="EMBL" id="KJY54600.1"/>
    </source>
</evidence>
<gene>
    <name evidence="2" type="ORF">JF74_19880B</name>
</gene>
<evidence type="ECO:0000259" key="1">
    <source>
        <dbReference type="Pfam" id="PF08279"/>
    </source>
</evidence>
<feature type="domain" description="Helix-turn-helix type 11" evidence="1">
    <location>
        <begin position="4"/>
        <end position="26"/>
    </location>
</feature>